<feature type="compositionally biased region" description="Basic and acidic residues" evidence="1">
    <location>
        <begin position="35"/>
        <end position="45"/>
    </location>
</feature>
<feature type="region of interest" description="Disordered" evidence="1">
    <location>
        <begin position="1"/>
        <end position="49"/>
    </location>
</feature>
<dbReference type="AlphaFoldDB" id="A0A8S3B7G2"/>
<organism evidence="2 3">
    <name type="scientific">Rotaria magnacalcarata</name>
    <dbReference type="NCBI Taxonomy" id="392030"/>
    <lineage>
        <taxon>Eukaryota</taxon>
        <taxon>Metazoa</taxon>
        <taxon>Spiralia</taxon>
        <taxon>Gnathifera</taxon>
        <taxon>Rotifera</taxon>
        <taxon>Eurotatoria</taxon>
        <taxon>Bdelloidea</taxon>
        <taxon>Philodinida</taxon>
        <taxon>Philodinidae</taxon>
        <taxon>Rotaria</taxon>
    </lineage>
</organism>
<comment type="caution">
    <text evidence="2">The sequence shown here is derived from an EMBL/GenBank/DDBJ whole genome shotgun (WGS) entry which is preliminary data.</text>
</comment>
<accession>A0A8S3B7G2</accession>
<dbReference type="Proteomes" id="UP000676336">
    <property type="component" value="Unassembled WGS sequence"/>
</dbReference>
<evidence type="ECO:0000313" key="3">
    <source>
        <dbReference type="Proteomes" id="UP000676336"/>
    </source>
</evidence>
<evidence type="ECO:0000313" key="2">
    <source>
        <dbReference type="EMBL" id="CAF4804462.1"/>
    </source>
</evidence>
<feature type="non-terminal residue" evidence="2">
    <location>
        <position position="1"/>
    </location>
</feature>
<gene>
    <name evidence="2" type="ORF">SMN809_LOCUS47319</name>
</gene>
<sequence>SLTNATENDDDDDDDDDDENFDPKKLTSKNTNGFHDNDDVERLSDTDSDVVEMEQTLKELRQTQRDYMSLLPISNIDDKQ</sequence>
<dbReference type="EMBL" id="CAJOBI010149404">
    <property type="protein sequence ID" value="CAF4804462.1"/>
    <property type="molecule type" value="Genomic_DNA"/>
</dbReference>
<reference evidence="2" key="1">
    <citation type="submission" date="2021-02" db="EMBL/GenBank/DDBJ databases">
        <authorList>
            <person name="Nowell W R."/>
        </authorList>
    </citation>
    <scope>NUCLEOTIDE SEQUENCE</scope>
</reference>
<proteinExistence type="predicted"/>
<protein>
    <submittedName>
        <fullName evidence="2">Uncharacterized protein</fullName>
    </submittedName>
</protein>
<name>A0A8S3B7G2_9BILA</name>
<feature type="non-terminal residue" evidence="2">
    <location>
        <position position="80"/>
    </location>
</feature>
<evidence type="ECO:0000256" key="1">
    <source>
        <dbReference type="SAM" id="MobiDB-lite"/>
    </source>
</evidence>
<feature type="compositionally biased region" description="Acidic residues" evidence="1">
    <location>
        <begin position="7"/>
        <end position="20"/>
    </location>
</feature>